<keyword evidence="2" id="KW-0560">Oxidoreductase</keyword>
<dbReference type="AlphaFoldDB" id="C7DK20"/>
<accession>C7DK20</accession>
<evidence type="ECO:0000256" key="1">
    <source>
        <dbReference type="SAM" id="MobiDB-lite"/>
    </source>
</evidence>
<feature type="non-terminal residue" evidence="2">
    <location>
        <position position="1"/>
    </location>
</feature>
<feature type="non-terminal residue" evidence="2">
    <location>
        <position position="175"/>
    </location>
</feature>
<dbReference type="GO" id="GO:0004497">
    <property type="term" value="F:monooxygenase activity"/>
    <property type="evidence" value="ECO:0007669"/>
    <property type="project" value="UniProtKB-KW"/>
</dbReference>
<name>C7DK20_9APHY</name>
<sequence length="175" mass="19274">DEPANGSLCPGDAGGVQMAWRPGEEAGDESMGARDGEDEGDEMYPDSIAQTRLMKLARWRFEQRNETREVGVRGVRRSAPCHEIACSLASTLSEALSETLNNPYVPPILTYIPRLSWSLLELLVSGQADSLCSHFSLGLFRLYSSLLPLVLLVRLSMILPHACCLRQPPIVHHST</sequence>
<feature type="region of interest" description="Disordered" evidence="1">
    <location>
        <begin position="1"/>
        <end position="43"/>
    </location>
</feature>
<organism evidence="2">
    <name type="scientific">Polyporus grammocephalus</name>
    <dbReference type="NCBI Taxonomy" id="196234"/>
    <lineage>
        <taxon>Eukaryota</taxon>
        <taxon>Fungi</taxon>
        <taxon>Dikarya</taxon>
        <taxon>Basidiomycota</taxon>
        <taxon>Agaricomycotina</taxon>
        <taxon>Agaricomycetes</taxon>
        <taxon>Polyporales</taxon>
        <taxon>Polyporaceae</taxon>
        <taxon>Polyporus</taxon>
    </lineage>
</organism>
<reference evidence="2" key="1">
    <citation type="submission" date="2009-05" db="EMBL/GenBank/DDBJ databases">
        <title>Characterization of Differentially Expressed Genes Related to Laccase Biosynthesis of White-Rot Fungus TR16.</title>
        <authorList>
            <person name="Chen Q.-T."/>
            <person name="Guo L.-Q."/>
            <person name="Lin J.-F."/>
        </authorList>
    </citation>
    <scope>NUCLEOTIDE SEQUENCE</scope>
    <source>
        <strain evidence="2">TR16</strain>
    </source>
</reference>
<proteinExistence type="evidence at transcript level"/>
<keyword evidence="2" id="KW-0503">Monooxygenase</keyword>
<evidence type="ECO:0000313" key="2">
    <source>
        <dbReference type="EMBL" id="ACT52874.1"/>
    </source>
</evidence>
<protein>
    <submittedName>
        <fullName evidence="2">Monooxygenase FAD-binding protein</fullName>
    </submittedName>
</protein>
<dbReference type="EMBL" id="GQ141669">
    <property type="protein sequence ID" value="ACT52874.1"/>
    <property type="molecule type" value="mRNA"/>
</dbReference>